<feature type="compositionally biased region" description="Low complexity" evidence="1">
    <location>
        <begin position="85"/>
        <end position="107"/>
    </location>
</feature>
<feature type="region of interest" description="Disordered" evidence="1">
    <location>
        <begin position="1"/>
        <end position="118"/>
    </location>
</feature>
<evidence type="ECO:0000313" key="3">
    <source>
        <dbReference type="Proteomes" id="UP000266841"/>
    </source>
</evidence>
<evidence type="ECO:0000256" key="1">
    <source>
        <dbReference type="SAM" id="MobiDB-lite"/>
    </source>
</evidence>
<proteinExistence type="predicted"/>
<keyword evidence="3" id="KW-1185">Reference proteome</keyword>
<sequence>TAGPSSPAAPGAAPSAEEGAPGQDSKWTAEPSSPAAAPSEAPIAEEGAPGQDFEWTAEPSSPAAAPTEAAPIAEEGALDQDFEWTLGPSPLSSPTAPTEAAPVAEEGAPGHGSNLVPAISHSEEKDSTLPELGENGSATLNSFHHVSIITSCLFIASIHFYI</sequence>
<accession>K0T6T6</accession>
<dbReference type="EMBL" id="AGNL01005347">
    <property type="protein sequence ID" value="EJK72759.1"/>
    <property type="molecule type" value="Genomic_DNA"/>
</dbReference>
<feature type="compositionally biased region" description="Low complexity" evidence="1">
    <location>
        <begin position="1"/>
        <end position="22"/>
    </location>
</feature>
<gene>
    <name evidence="2" type="ORF">THAOC_05674</name>
</gene>
<evidence type="ECO:0000313" key="2">
    <source>
        <dbReference type="EMBL" id="EJK72759.1"/>
    </source>
</evidence>
<name>K0T6T6_THAOC</name>
<organism evidence="2 3">
    <name type="scientific">Thalassiosira oceanica</name>
    <name type="common">Marine diatom</name>
    <dbReference type="NCBI Taxonomy" id="159749"/>
    <lineage>
        <taxon>Eukaryota</taxon>
        <taxon>Sar</taxon>
        <taxon>Stramenopiles</taxon>
        <taxon>Ochrophyta</taxon>
        <taxon>Bacillariophyta</taxon>
        <taxon>Coscinodiscophyceae</taxon>
        <taxon>Thalassiosirophycidae</taxon>
        <taxon>Thalassiosirales</taxon>
        <taxon>Thalassiosiraceae</taxon>
        <taxon>Thalassiosira</taxon>
    </lineage>
</organism>
<feature type="compositionally biased region" description="Low complexity" evidence="1">
    <location>
        <begin position="56"/>
        <end position="75"/>
    </location>
</feature>
<dbReference type="Proteomes" id="UP000266841">
    <property type="component" value="Unassembled WGS sequence"/>
</dbReference>
<feature type="compositionally biased region" description="Low complexity" evidence="1">
    <location>
        <begin position="29"/>
        <end position="49"/>
    </location>
</feature>
<feature type="non-terminal residue" evidence="2">
    <location>
        <position position="1"/>
    </location>
</feature>
<reference evidence="2 3" key="1">
    <citation type="journal article" date="2012" name="Genome Biol.">
        <title>Genome and low-iron response of an oceanic diatom adapted to chronic iron limitation.</title>
        <authorList>
            <person name="Lommer M."/>
            <person name="Specht M."/>
            <person name="Roy A.S."/>
            <person name="Kraemer L."/>
            <person name="Andreson R."/>
            <person name="Gutowska M.A."/>
            <person name="Wolf J."/>
            <person name="Bergner S.V."/>
            <person name="Schilhabel M.B."/>
            <person name="Klostermeier U.C."/>
            <person name="Beiko R.G."/>
            <person name="Rosenstiel P."/>
            <person name="Hippler M."/>
            <person name="Laroche J."/>
        </authorList>
    </citation>
    <scope>NUCLEOTIDE SEQUENCE [LARGE SCALE GENOMIC DNA]</scope>
    <source>
        <strain evidence="2 3">CCMP1005</strain>
    </source>
</reference>
<comment type="caution">
    <text evidence="2">The sequence shown here is derived from an EMBL/GenBank/DDBJ whole genome shotgun (WGS) entry which is preliminary data.</text>
</comment>
<dbReference type="AlphaFoldDB" id="K0T6T6"/>
<protein>
    <submittedName>
        <fullName evidence="2">Uncharacterized protein</fullName>
    </submittedName>
</protein>